<sequence>TPPYSSTIRKNGSLRGEGYAFEVLDLIAKKLDISYEIVQPRTPGLGNESAGLISLLKSKEIDVAVAFIPMLWKFTEFTRYSPIMDEANIVGMMVRPAESASGSGLLAPFDTTVWICILISLLVIGPIIFLFTAFRSYLWNHTKVDKYDFTSCIWFTYGALLKQGSSITPVNNSTRFVFATWWIFITILTSFYTANLTAFLTLSRFTLPYKSVEDIMRKRVPWFFEKDRTIDNILDT</sequence>
<feature type="non-terminal residue" evidence="11">
    <location>
        <position position="236"/>
    </location>
</feature>
<protein>
    <submittedName>
        <fullName evidence="11">Ionotropic receptor 76b</fullName>
    </submittedName>
</protein>
<dbReference type="GO" id="GO:0005886">
    <property type="term" value="C:plasma membrane"/>
    <property type="evidence" value="ECO:0007669"/>
    <property type="project" value="UniProtKB-SubCell"/>
</dbReference>
<dbReference type="GO" id="GO:0050906">
    <property type="term" value="P:detection of stimulus involved in sensory perception"/>
    <property type="evidence" value="ECO:0007669"/>
    <property type="project" value="UniProtKB-ARBA"/>
</dbReference>
<dbReference type="PANTHER" id="PTHR42643:SF24">
    <property type="entry name" value="IONOTROPIC RECEPTOR 60A"/>
    <property type="match status" value="1"/>
</dbReference>
<dbReference type="EMBL" id="ML158689">
    <property type="protein sequence ID" value="THK33100.1"/>
    <property type="molecule type" value="Genomic_DNA"/>
</dbReference>
<keyword evidence="6 9" id="KW-0472">Membrane</keyword>
<evidence type="ECO:0000313" key="12">
    <source>
        <dbReference type="Proteomes" id="UP000297026"/>
    </source>
</evidence>
<organism evidence="11 12">
    <name type="scientific">Diachasma alloeum</name>
    <dbReference type="NCBI Taxonomy" id="454923"/>
    <lineage>
        <taxon>Eukaryota</taxon>
        <taxon>Metazoa</taxon>
        <taxon>Ecdysozoa</taxon>
        <taxon>Arthropoda</taxon>
        <taxon>Hexapoda</taxon>
        <taxon>Insecta</taxon>
        <taxon>Pterygota</taxon>
        <taxon>Neoptera</taxon>
        <taxon>Endopterygota</taxon>
        <taxon>Hymenoptera</taxon>
        <taxon>Apocrita</taxon>
        <taxon>Ichneumonoidea</taxon>
        <taxon>Braconidae</taxon>
        <taxon>Opiinae</taxon>
        <taxon>Diachasma</taxon>
    </lineage>
</organism>
<dbReference type="FunFam" id="1.10.287.70:FF:000143">
    <property type="entry name" value="Probable glutamate receptor"/>
    <property type="match status" value="1"/>
</dbReference>
<evidence type="ECO:0000256" key="6">
    <source>
        <dbReference type="ARBA" id="ARBA00023136"/>
    </source>
</evidence>
<dbReference type="GO" id="GO:0015276">
    <property type="term" value="F:ligand-gated monoatomic ion channel activity"/>
    <property type="evidence" value="ECO:0007669"/>
    <property type="project" value="InterPro"/>
</dbReference>
<feature type="domain" description="Ionotropic glutamate receptor C-terminal" evidence="10">
    <location>
        <begin position="111"/>
        <end position="217"/>
    </location>
</feature>
<reference evidence="11" key="1">
    <citation type="submission" date="2019-02" db="EMBL/GenBank/DDBJ databases">
        <title>Genome of the parasitoid wasp Diachasma alloeum, an emerging model for ecological speciation and transitions to asexual reproduction.</title>
        <authorList>
            <person name="Robertson H.M."/>
            <person name="Walden K.K."/>
            <person name="Tvedte E.S."/>
            <person name="Hood G.R."/>
            <person name="Feder J.L."/>
            <person name="Forbes A.A."/>
            <person name="Logsdon J.M."/>
            <person name="Mcelroy K.E."/>
        </authorList>
    </citation>
    <scope>NUCLEOTIDE SEQUENCE [LARGE SCALE GENOMIC DNA]</scope>
    <source>
        <strain evidence="11">Michigan</strain>
    </source>
</reference>
<keyword evidence="4 9" id="KW-0812">Transmembrane</keyword>
<dbReference type="Gene3D" id="1.10.287.70">
    <property type="match status" value="1"/>
</dbReference>
<feature type="transmembrane region" description="Helical" evidence="9">
    <location>
        <begin position="113"/>
        <end position="134"/>
    </location>
</feature>
<keyword evidence="5 9" id="KW-1133">Transmembrane helix</keyword>
<feature type="transmembrane region" description="Helical" evidence="9">
    <location>
        <begin position="179"/>
        <end position="202"/>
    </location>
</feature>
<dbReference type="InterPro" id="IPR001320">
    <property type="entry name" value="Iontro_rcpt_C"/>
</dbReference>
<dbReference type="SUPFAM" id="SSF53850">
    <property type="entry name" value="Periplasmic binding protein-like II"/>
    <property type="match status" value="1"/>
</dbReference>
<comment type="subcellular location">
    <subcellularLocation>
        <location evidence="1">Cell membrane</location>
        <topology evidence="1">Multi-pass membrane protein</topology>
    </subcellularLocation>
</comment>
<proteinExistence type="inferred from homology"/>
<evidence type="ECO:0000313" key="11">
    <source>
        <dbReference type="EMBL" id="THK33100.1"/>
    </source>
</evidence>
<dbReference type="Pfam" id="PF00060">
    <property type="entry name" value="Lig_chan"/>
    <property type="match status" value="1"/>
</dbReference>
<evidence type="ECO:0000259" key="10">
    <source>
        <dbReference type="Pfam" id="PF00060"/>
    </source>
</evidence>
<keyword evidence="3" id="KW-1003">Cell membrane</keyword>
<evidence type="ECO:0000256" key="4">
    <source>
        <dbReference type="ARBA" id="ARBA00022692"/>
    </source>
</evidence>
<comment type="similarity">
    <text evidence="2">Belongs to the glutamate-gated ion channel (TC 1.A.10.1) family.</text>
</comment>
<keyword evidence="12" id="KW-1185">Reference proteome</keyword>
<gene>
    <name evidence="11" type="primary">Ir76b</name>
    <name evidence="11" type="ORF">DALL_DALL000288</name>
</gene>
<evidence type="ECO:0000256" key="2">
    <source>
        <dbReference type="ARBA" id="ARBA00008685"/>
    </source>
</evidence>
<dbReference type="Gene3D" id="3.40.190.10">
    <property type="entry name" value="Periplasmic binding protein-like II"/>
    <property type="match status" value="1"/>
</dbReference>
<evidence type="ECO:0000256" key="5">
    <source>
        <dbReference type="ARBA" id="ARBA00022989"/>
    </source>
</evidence>
<name>A0A4E0S158_9HYME</name>
<keyword evidence="7 11" id="KW-0675">Receptor</keyword>
<accession>A0A4E0S158</accession>
<keyword evidence="8" id="KW-0325">Glycoprotein</keyword>
<evidence type="ECO:0000256" key="1">
    <source>
        <dbReference type="ARBA" id="ARBA00004651"/>
    </source>
</evidence>
<evidence type="ECO:0000256" key="9">
    <source>
        <dbReference type="SAM" id="Phobius"/>
    </source>
</evidence>
<dbReference type="AlphaFoldDB" id="A0A4E0S158"/>
<evidence type="ECO:0000256" key="8">
    <source>
        <dbReference type="ARBA" id="ARBA00023180"/>
    </source>
</evidence>
<feature type="non-terminal residue" evidence="11">
    <location>
        <position position="1"/>
    </location>
</feature>
<evidence type="ECO:0000256" key="7">
    <source>
        <dbReference type="ARBA" id="ARBA00023170"/>
    </source>
</evidence>
<dbReference type="Proteomes" id="UP000297026">
    <property type="component" value="Unassembled WGS sequence"/>
</dbReference>
<evidence type="ECO:0000256" key="3">
    <source>
        <dbReference type="ARBA" id="ARBA00022475"/>
    </source>
</evidence>
<dbReference type="InterPro" id="IPR052192">
    <property type="entry name" value="Insect_Ionotropic_Sensory_Rcpt"/>
</dbReference>
<dbReference type="PANTHER" id="PTHR42643">
    <property type="entry name" value="IONOTROPIC RECEPTOR 20A-RELATED"/>
    <property type="match status" value="1"/>
</dbReference>